<accession>A0A1F5Z7S4</accession>
<protein>
    <recommendedName>
        <fullName evidence="3">SGNH hydrolase-type esterase domain-containing protein</fullName>
    </recommendedName>
</protein>
<dbReference type="Proteomes" id="UP000177354">
    <property type="component" value="Unassembled WGS sequence"/>
</dbReference>
<sequence>MKKLFTRLSLFLLSFFVAFLLGEIILSYAGNRYITGDSKEILVADPILHHKWRPNLTYLDKARKIPYLIETNSQSFIEKKDIKIKKPGGTFRIFFIGDSNSQGVVNFGKKTADIIENELNLPLKNKNRSVEVINSSTSSYAIIQYYLLVKYILPVYFPDLVIINIDMTDIPNDYAYRKLAEFDKKGLPVAVKPSSGQALLTPRGLINPSGSNFFVRLINRSKILSMVYGLYLKTFSLDRFEDVSNIVDTSADWLSLNWTPGIQQNVNWSLNLLLESVKELRKKNIAFYVTSVPHYHQYTGLWSDKPHQVLSQLSSQNGFPFLNSYLSLKKYINTVSQDVFYWPNDPTHFNEEGNKIWAGAHLDFIRKNNIIPPGFK</sequence>
<comment type="caution">
    <text evidence="1">The sequence shown here is derived from an EMBL/GenBank/DDBJ whole genome shotgun (WGS) entry which is preliminary data.</text>
</comment>
<evidence type="ECO:0000313" key="2">
    <source>
        <dbReference type="Proteomes" id="UP000177354"/>
    </source>
</evidence>
<dbReference type="SUPFAM" id="SSF52266">
    <property type="entry name" value="SGNH hydrolase"/>
    <property type="match status" value="1"/>
</dbReference>
<dbReference type="EMBL" id="MFJF01000001">
    <property type="protein sequence ID" value="OGG08433.1"/>
    <property type="molecule type" value="Genomic_DNA"/>
</dbReference>
<gene>
    <name evidence="1" type="ORF">A2777_03205</name>
</gene>
<proteinExistence type="predicted"/>
<evidence type="ECO:0008006" key="3">
    <source>
        <dbReference type="Google" id="ProtNLM"/>
    </source>
</evidence>
<name>A0A1F5Z7S4_9BACT</name>
<dbReference type="AlphaFoldDB" id="A0A1F5Z7S4"/>
<reference evidence="1 2" key="1">
    <citation type="journal article" date="2016" name="Nat. Commun.">
        <title>Thousands of microbial genomes shed light on interconnected biogeochemical processes in an aquifer system.</title>
        <authorList>
            <person name="Anantharaman K."/>
            <person name="Brown C.T."/>
            <person name="Hug L.A."/>
            <person name="Sharon I."/>
            <person name="Castelle C.J."/>
            <person name="Probst A.J."/>
            <person name="Thomas B.C."/>
            <person name="Singh A."/>
            <person name="Wilkins M.J."/>
            <person name="Karaoz U."/>
            <person name="Brodie E.L."/>
            <person name="Williams K.H."/>
            <person name="Hubbard S.S."/>
            <person name="Banfield J.F."/>
        </authorList>
    </citation>
    <scope>NUCLEOTIDE SEQUENCE [LARGE SCALE GENOMIC DNA]</scope>
</reference>
<evidence type="ECO:0000313" key="1">
    <source>
        <dbReference type="EMBL" id="OGG08433.1"/>
    </source>
</evidence>
<organism evidence="1 2">
    <name type="scientific">Candidatus Gottesmanbacteria bacterium RIFCSPHIGHO2_01_FULL_40_15</name>
    <dbReference type="NCBI Taxonomy" id="1798376"/>
    <lineage>
        <taxon>Bacteria</taxon>
        <taxon>Candidatus Gottesmaniibacteriota</taxon>
    </lineage>
</organism>
<dbReference type="InterPro" id="IPR036514">
    <property type="entry name" value="SGNH_hydro_sf"/>
</dbReference>
<dbReference type="Gene3D" id="3.40.50.1110">
    <property type="entry name" value="SGNH hydrolase"/>
    <property type="match status" value="1"/>
</dbReference>